<dbReference type="EMBL" id="CP136051">
    <property type="protein sequence ID" value="WOK09635.1"/>
    <property type="molecule type" value="Genomic_DNA"/>
</dbReference>
<dbReference type="Proteomes" id="UP001302349">
    <property type="component" value="Chromosome"/>
</dbReference>
<evidence type="ECO:0000313" key="3">
    <source>
        <dbReference type="Proteomes" id="UP001302349"/>
    </source>
</evidence>
<dbReference type="RefSeq" id="WP_317492247.1">
    <property type="nucleotide sequence ID" value="NZ_CP136051.1"/>
</dbReference>
<reference evidence="2 3" key="1">
    <citation type="journal article" date="2023" name="Microbiol. Resour. Announc.">
        <title>Complete Genome Sequence of Imperialibacter roseus strain P4T.</title>
        <authorList>
            <person name="Tizabi D.R."/>
            <person name="Bachvaroff T."/>
            <person name="Hill R.T."/>
        </authorList>
    </citation>
    <scope>NUCLEOTIDE SEQUENCE [LARGE SCALE GENOMIC DNA]</scope>
    <source>
        <strain evidence="2 3">P4T</strain>
    </source>
</reference>
<proteinExistence type="predicted"/>
<name>A0ABZ0IZ34_9BACT</name>
<protein>
    <submittedName>
        <fullName evidence="2">DUF983 domain-containing protein</fullName>
    </submittedName>
</protein>
<feature type="transmembrane region" description="Helical" evidence="1">
    <location>
        <begin position="87"/>
        <end position="105"/>
    </location>
</feature>
<keyword evidence="3" id="KW-1185">Reference proteome</keyword>
<keyword evidence="1" id="KW-0812">Transmembrane</keyword>
<evidence type="ECO:0000256" key="1">
    <source>
        <dbReference type="SAM" id="Phobius"/>
    </source>
</evidence>
<accession>A0ABZ0IZ34</accession>
<feature type="transmembrane region" description="Helical" evidence="1">
    <location>
        <begin position="60"/>
        <end position="81"/>
    </location>
</feature>
<dbReference type="Pfam" id="PF06170">
    <property type="entry name" value="DUF983"/>
    <property type="match status" value="1"/>
</dbReference>
<dbReference type="InterPro" id="IPR009325">
    <property type="entry name" value="DUF983"/>
</dbReference>
<evidence type="ECO:0000313" key="2">
    <source>
        <dbReference type="EMBL" id="WOK09635.1"/>
    </source>
</evidence>
<sequence>MSKTSALQAIVHGKCPRCRSGNMFVEPNFRLKDFDKMPVKCEVCGLRFEPEPMFYNGAMYVSYAISVALTIIVGFSVYFIFDNPDMWVYMAAIVTVVLLLSTTMFRYSRILYLHAFGGIKYDASFGVSSKDK</sequence>
<organism evidence="2 3">
    <name type="scientific">Imperialibacter roseus</name>
    <dbReference type="NCBI Taxonomy" id="1324217"/>
    <lineage>
        <taxon>Bacteria</taxon>
        <taxon>Pseudomonadati</taxon>
        <taxon>Bacteroidota</taxon>
        <taxon>Cytophagia</taxon>
        <taxon>Cytophagales</taxon>
        <taxon>Flammeovirgaceae</taxon>
        <taxon>Imperialibacter</taxon>
    </lineage>
</organism>
<gene>
    <name evidence="2" type="ORF">RT717_13400</name>
</gene>
<keyword evidence="1" id="KW-1133">Transmembrane helix</keyword>
<keyword evidence="1" id="KW-0472">Membrane</keyword>